<dbReference type="CDD" id="cd06850">
    <property type="entry name" value="biotinyl_domain"/>
    <property type="match status" value="1"/>
</dbReference>
<dbReference type="InterPro" id="IPR011763">
    <property type="entry name" value="COA_CT_C"/>
</dbReference>
<dbReference type="Gene3D" id="3.30.1490.20">
    <property type="entry name" value="ATP-grasp fold, A domain"/>
    <property type="match status" value="1"/>
</dbReference>
<keyword evidence="16" id="KW-1185">Reference proteome</keyword>
<keyword evidence="6 9" id="KW-0067">ATP-binding</keyword>
<evidence type="ECO:0000313" key="15">
    <source>
        <dbReference type="EMBL" id="GGJ05230.1"/>
    </source>
</evidence>
<dbReference type="InterPro" id="IPR029045">
    <property type="entry name" value="ClpP/crotonase-like_dom_sf"/>
</dbReference>
<organism evidence="15 16">
    <name type="scientific">Halopseudomonas pertucinogena</name>
    <dbReference type="NCBI Taxonomy" id="86175"/>
    <lineage>
        <taxon>Bacteria</taxon>
        <taxon>Pseudomonadati</taxon>
        <taxon>Pseudomonadota</taxon>
        <taxon>Gammaproteobacteria</taxon>
        <taxon>Pseudomonadales</taxon>
        <taxon>Pseudomonadaceae</taxon>
        <taxon>Halopseudomonas</taxon>
    </lineage>
</organism>
<dbReference type="InterPro" id="IPR011053">
    <property type="entry name" value="Single_hybrid_motif"/>
</dbReference>
<proteinExistence type="predicted"/>
<dbReference type="EMBL" id="BMNN01000005">
    <property type="protein sequence ID" value="GGJ05230.1"/>
    <property type="molecule type" value="Genomic_DNA"/>
</dbReference>
<dbReference type="PANTHER" id="PTHR48095:SF5">
    <property type="entry name" value="BLL7292 PROTEIN"/>
    <property type="match status" value="1"/>
</dbReference>
<keyword evidence="8" id="KW-0511">Multifunctional enzyme</keyword>
<evidence type="ECO:0000259" key="10">
    <source>
        <dbReference type="PROSITE" id="PS50968"/>
    </source>
</evidence>
<dbReference type="Gene3D" id="3.90.226.10">
    <property type="entry name" value="2-enoyl-CoA Hydratase, Chain A, domain 1"/>
    <property type="match status" value="2"/>
</dbReference>
<dbReference type="Proteomes" id="UP000633263">
    <property type="component" value="Unassembled WGS sequence"/>
</dbReference>
<dbReference type="InterPro" id="IPR005482">
    <property type="entry name" value="Biotin_COase_C"/>
</dbReference>
<keyword evidence="4" id="KW-0436">Ligase</keyword>
<dbReference type="PROSITE" id="PS00188">
    <property type="entry name" value="BIOTIN"/>
    <property type="match status" value="1"/>
</dbReference>
<keyword evidence="15" id="KW-0670">Pyruvate</keyword>
<dbReference type="InterPro" id="IPR005481">
    <property type="entry name" value="BC-like_N"/>
</dbReference>
<evidence type="ECO:0000259" key="12">
    <source>
        <dbReference type="PROSITE" id="PS50979"/>
    </source>
</evidence>
<evidence type="ECO:0000259" key="11">
    <source>
        <dbReference type="PROSITE" id="PS50975"/>
    </source>
</evidence>
<sequence>MDLMPFKRLLIANRGEIAIRLARAAAELDIPSVAVYSEDDAQSLHLRKADTAVALQGRGAAAYLDIEQLVALAREHGCDAVHPGYGFLSESAEFARACAAADITFIGPDPGVLDCFGDKASARRLAEEQDVPLVQGTNQATSVEQAQAFFAQLPPGSAVMLKALAGGGGRGMRVVQDPAQLEEAFTRCSSEARAAFGSGELYIERLIRRARHIEVQIAGDGQQVVHLWERDCTLQRRHQKLLEVAPAPGLAPRLREQMLDAAVKLTSAAGYRGLCTVEFLVDEDSGDFVFMESNPRIQVEHTVTEAVTGLDLAQLQIRLAAGATLAELGLTQQQVPAPRGFAVQLRINLEAMQADGSARPSGGTLSAYEAPGGHGVRVDGYGYSGYTTNPGFDSLLAKLIVHADADYPAVLRRAYRALCEFRLEGVTSNLHFLQNLLQHPEVQANRVTTGFIETHAGALTGASDKPHPHLFAQTSPLSQANRPAGHQPPAGSQALNTPVQGVLVSLDVQPGDSVSVGQQIAVLEAMKMEFVVRAECSGTIRELAALPGDNLFEGSPLVFIEATGDSADQQLSEEQIDLEHIRADLLEVLERRAQLTDERRPEAVARRRKTGQRTARENLADLLDEGSFMEYGGFALAAQRTRRSHEDLLKMSPADGLIAGIGTVNATLFGAEAARCMAMSYDYTVFAGTQGVMNHKKTDRMLELAEQWRLPLVLYAEGGGGRPGDVDKVGVAGLDCTTFMRMARLSGQVPLVGVVSGRCFAGNAALLGCCDVIIATRNATIGMAGPAMIEGGGLGSYTPEEVGPTSMQGPNGVIDVLVEDEAEATRVAKQYLSYFQGDLPGGECTDQRLLRHLIPENRLRVYDIREVIRALADTGSVLELRREFAPGMITALVRIGGKAFGLMANNPMHLGGAIDAAGGDKAARFMQLCQAHGLPMVSLCDTPGFMVGPESEQQATVRHVSRIFVTAASLSIPFFTVVLRKGYGLGAQAMAAGSFHAPMFTIGWPSSEFGAMGLEGAVRLGFAKELAALEDPAEQKALFDKLVGELYARGKGISMASFLEIDAVIDPVETRDWLLRGLNSTPPEALQAGTRPFVDTW</sequence>
<evidence type="ECO:0000256" key="2">
    <source>
        <dbReference type="ARBA" id="ARBA00004956"/>
    </source>
</evidence>
<dbReference type="InterPro" id="IPR016185">
    <property type="entry name" value="PreATP-grasp_dom_sf"/>
</dbReference>
<feature type="domain" description="CoA carboxyltransferase C-terminal" evidence="14">
    <location>
        <begin position="845"/>
        <end position="1088"/>
    </location>
</feature>
<dbReference type="EC" id="6.4.1.2" evidence="3"/>
<protein>
    <recommendedName>
        <fullName evidence="3">acetyl-CoA carboxylase</fullName>
        <ecNumber evidence="3">6.4.1.2</ecNumber>
    </recommendedName>
</protein>
<dbReference type="PANTHER" id="PTHR48095">
    <property type="entry name" value="PYRUVATE CARBOXYLASE SUBUNIT A"/>
    <property type="match status" value="1"/>
</dbReference>
<gene>
    <name evidence="15" type="ORF">GCM10009083_22610</name>
</gene>
<reference evidence="16" key="1">
    <citation type="journal article" date="2019" name="Int. J. Syst. Evol. Microbiol.">
        <title>The Global Catalogue of Microorganisms (GCM) 10K type strain sequencing project: providing services to taxonomists for standard genome sequencing and annotation.</title>
        <authorList>
            <consortium name="The Broad Institute Genomics Platform"/>
            <consortium name="The Broad Institute Genome Sequencing Center for Infectious Disease"/>
            <person name="Wu L."/>
            <person name="Ma J."/>
        </authorList>
    </citation>
    <scope>NUCLEOTIDE SEQUENCE [LARGE SCALE GENOMIC DNA]</scope>
    <source>
        <strain evidence="16">JCM 11590</strain>
    </source>
</reference>
<dbReference type="Gene3D" id="3.30.470.20">
    <property type="entry name" value="ATP-grasp fold, B domain"/>
    <property type="match status" value="1"/>
</dbReference>
<dbReference type="SUPFAM" id="SSF52096">
    <property type="entry name" value="ClpP/crotonase"/>
    <property type="match status" value="2"/>
</dbReference>
<dbReference type="SUPFAM" id="SSF51230">
    <property type="entry name" value="Single hybrid motif"/>
    <property type="match status" value="1"/>
</dbReference>
<evidence type="ECO:0000256" key="5">
    <source>
        <dbReference type="ARBA" id="ARBA00022741"/>
    </source>
</evidence>
<keyword evidence="5 9" id="KW-0547">Nucleotide-binding</keyword>
<feature type="domain" description="ATP-grasp" evidence="11">
    <location>
        <begin position="123"/>
        <end position="321"/>
    </location>
</feature>
<dbReference type="InterPro" id="IPR000089">
    <property type="entry name" value="Biotin_lipoyl"/>
</dbReference>
<comment type="pathway">
    <text evidence="2">Lipid metabolism; malonyl-CoA biosynthesis; malonyl-CoA from acetyl-CoA: step 1/1.</text>
</comment>
<comment type="cofactor">
    <cofactor evidence="1">
        <name>biotin</name>
        <dbReference type="ChEBI" id="CHEBI:57586"/>
    </cofactor>
</comment>
<dbReference type="PROSITE" id="PS50968">
    <property type="entry name" value="BIOTINYL_LIPOYL"/>
    <property type="match status" value="1"/>
</dbReference>
<evidence type="ECO:0000313" key="16">
    <source>
        <dbReference type="Proteomes" id="UP000633263"/>
    </source>
</evidence>
<dbReference type="InterPro" id="IPR013815">
    <property type="entry name" value="ATP_grasp_subdomain_1"/>
</dbReference>
<feature type="domain" description="Lipoyl-binding" evidence="10">
    <location>
        <begin position="483"/>
        <end position="561"/>
    </location>
</feature>
<evidence type="ECO:0000256" key="9">
    <source>
        <dbReference type="PROSITE-ProRule" id="PRU00409"/>
    </source>
</evidence>
<dbReference type="Pfam" id="PF02786">
    <property type="entry name" value="CPSase_L_D2"/>
    <property type="match status" value="1"/>
</dbReference>
<dbReference type="PROSITE" id="PS50979">
    <property type="entry name" value="BC"/>
    <property type="match status" value="1"/>
</dbReference>
<dbReference type="InterPro" id="IPR001882">
    <property type="entry name" value="Biotin_BS"/>
</dbReference>
<evidence type="ECO:0000256" key="4">
    <source>
        <dbReference type="ARBA" id="ARBA00022598"/>
    </source>
</evidence>
<comment type="caution">
    <text evidence="15">The sequence shown here is derived from an EMBL/GenBank/DDBJ whole genome shotgun (WGS) entry which is preliminary data.</text>
</comment>
<dbReference type="InterPro" id="IPR051602">
    <property type="entry name" value="ACC_Biotin_Carboxylase"/>
</dbReference>
<dbReference type="PROSITE" id="PS50980">
    <property type="entry name" value="COA_CT_NTER"/>
    <property type="match status" value="1"/>
</dbReference>
<dbReference type="InterPro" id="IPR011764">
    <property type="entry name" value="Biotin_carboxylation_dom"/>
</dbReference>
<dbReference type="Pfam" id="PF01039">
    <property type="entry name" value="Carboxyl_trans"/>
    <property type="match status" value="1"/>
</dbReference>
<evidence type="ECO:0000256" key="1">
    <source>
        <dbReference type="ARBA" id="ARBA00001953"/>
    </source>
</evidence>
<dbReference type="InterPro" id="IPR011761">
    <property type="entry name" value="ATP-grasp"/>
</dbReference>
<evidence type="ECO:0000259" key="13">
    <source>
        <dbReference type="PROSITE" id="PS50980"/>
    </source>
</evidence>
<keyword evidence="7" id="KW-0092">Biotin</keyword>
<dbReference type="PROSITE" id="PS50975">
    <property type="entry name" value="ATP_GRASP"/>
    <property type="match status" value="1"/>
</dbReference>
<dbReference type="InterPro" id="IPR034733">
    <property type="entry name" value="AcCoA_carboxyl_beta"/>
</dbReference>
<dbReference type="SUPFAM" id="SSF52440">
    <property type="entry name" value="PreATP-grasp domain"/>
    <property type="match status" value="1"/>
</dbReference>
<dbReference type="Pfam" id="PF00364">
    <property type="entry name" value="Biotin_lipoyl"/>
    <property type="match status" value="1"/>
</dbReference>
<accession>A0ABQ2CR83</accession>
<dbReference type="PROSITE" id="PS50989">
    <property type="entry name" value="COA_CT_CTER"/>
    <property type="match status" value="1"/>
</dbReference>
<dbReference type="SUPFAM" id="SSF51246">
    <property type="entry name" value="Rudiment single hybrid motif"/>
    <property type="match status" value="1"/>
</dbReference>
<evidence type="ECO:0000256" key="3">
    <source>
        <dbReference type="ARBA" id="ARBA00013058"/>
    </source>
</evidence>
<evidence type="ECO:0000256" key="6">
    <source>
        <dbReference type="ARBA" id="ARBA00022840"/>
    </source>
</evidence>
<name>A0ABQ2CR83_9GAMM</name>
<dbReference type="InterPro" id="IPR011762">
    <property type="entry name" value="COA_CT_N"/>
</dbReference>
<dbReference type="Gene3D" id="2.40.50.100">
    <property type="match status" value="1"/>
</dbReference>
<evidence type="ECO:0000256" key="7">
    <source>
        <dbReference type="ARBA" id="ARBA00023267"/>
    </source>
</evidence>
<dbReference type="SUPFAM" id="SSF56059">
    <property type="entry name" value="Glutathione synthetase ATP-binding domain-like"/>
    <property type="match status" value="1"/>
</dbReference>
<dbReference type="Pfam" id="PF00289">
    <property type="entry name" value="Biotin_carb_N"/>
    <property type="match status" value="1"/>
</dbReference>
<evidence type="ECO:0000259" key="14">
    <source>
        <dbReference type="PROSITE" id="PS50989"/>
    </source>
</evidence>
<dbReference type="InterPro" id="IPR005479">
    <property type="entry name" value="CPAse_ATP-bd"/>
</dbReference>
<dbReference type="SMART" id="SM00878">
    <property type="entry name" value="Biotin_carb_C"/>
    <property type="match status" value="1"/>
</dbReference>
<feature type="domain" description="Biotin carboxylation" evidence="12">
    <location>
        <begin position="5"/>
        <end position="457"/>
    </location>
</feature>
<dbReference type="Pfam" id="PF02785">
    <property type="entry name" value="Biotin_carb_C"/>
    <property type="match status" value="1"/>
</dbReference>
<feature type="domain" description="CoA carboxyltransferase N-terminal" evidence="13">
    <location>
        <begin position="579"/>
        <end position="847"/>
    </location>
</feature>
<dbReference type="InterPro" id="IPR011054">
    <property type="entry name" value="Rudment_hybrid_motif"/>
</dbReference>
<dbReference type="Gene3D" id="3.40.50.20">
    <property type="match status" value="1"/>
</dbReference>
<evidence type="ECO:0000256" key="8">
    <source>
        <dbReference type="ARBA" id="ARBA00023268"/>
    </source>
</evidence>